<dbReference type="PANTHER" id="PTHR18945">
    <property type="entry name" value="NEUROTRANSMITTER GATED ION CHANNEL"/>
    <property type="match status" value="1"/>
</dbReference>
<name>A0A7R8CSA6_LEPSM</name>
<evidence type="ECO:0000256" key="5">
    <source>
        <dbReference type="SAM" id="MobiDB-lite"/>
    </source>
</evidence>
<evidence type="ECO:0000256" key="4">
    <source>
        <dbReference type="ARBA" id="ARBA00023136"/>
    </source>
</evidence>
<feature type="region of interest" description="Disordered" evidence="5">
    <location>
        <begin position="33"/>
        <end position="60"/>
    </location>
</feature>
<reference evidence="9" key="1">
    <citation type="submission" date="2021-02" db="EMBL/GenBank/DDBJ databases">
        <authorList>
            <person name="Bekaert M."/>
        </authorList>
    </citation>
    <scope>NUCLEOTIDE SEQUENCE</scope>
    <source>
        <strain evidence="9">IoA-00</strain>
    </source>
</reference>
<dbReference type="EMBL" id="HG994583">
    <property type="protein sequence ID" value="CAF2914297.1"/>
    <property type="molecule type" value="Genomic_DNA"/>
</dbReference>
<evidence type="ECO:0000256" key="1">
    <source>
        <dbReference type="ARBA" id="ARBA00004370"/>
    </source>
</evidence>
<keyword evidence="2 6" id="KW-0812">Transmembrane</keyword>
<proteinExistence type="predicted"/>
<keyword evidence="10" id="KW-1185">Reference proteome</keyword>
<evidence type="ECO:0000256" key="6">
    <source>
        <dbReference type="SAM" id="Phobius"/>
    </source>
</evidence>
<evidence type="ECO:0000259" key="8">
    <source>
        <dbReference type="Pfam" id="PF02931"/>
    </source>
</evidence>
<evidence type="ECO:0000313" key="9">
    <source>
        <dbReference type="EMBL" id="CAF2914297.1"/>
    </source>
</evidence>
<dbReference type="GO" id="GO:0016020">
    <property type="term" value="C:membrane"/>
    <property type="evidence" value="ECO:0007669"/>
    <property type="project" value="UniProtKB-SubCell"/>
</dbReference>
<keyword evidence="7" id="KW-0732">Signal</keyword>
<organism evidence="9 10">
    <name type="scientific">Lepeophtheirus salmonis</name>
    <name type="common">Salmon louse</name>
    <name type="synonym">Caligus salmonis</name>
    <dbReference type="NCBI Taxonomy" id="72036"/>
    <lineage>
        <taxon>Eukaryota</taxon>
        <taxon>Metazoa</taxon>
        <taxon>Ecdysozoa</taxon>
        <taxon>Arthropoda</taxon>
        <taxon>Crustacea</taxon>
        <taxon>Multicrustacea</taxon>
        <taxon>Hexanauplia</taxon>
        <taxon>Copepoda</taxon>
        <taxon>Siphonostomatoida</taxon>
        <taxon>Caligidae</taxon>
        <taxon>Lepeophtheirus</taxon>
    </lineage>
</organism>
<comment type="subcellular location">
    <subcellularLocation>
        <location evidence="1">Membrane</location>
    </subcellularLocation>
</comment>
<gene>
    <name evidence="9" type="ORF">LSAA_8856</name>
</gene>
<feature type="chain" id="PRO_5043893513" evidence="7">
    <location>
        <begin position="24"/>
        <end position="468"/>
    </location>
</feature>
<dbReference type="SUPFAM" id="SSF90112">
    <property type="entry name" value="Neurotransmitter-gated ion-channel transmembrane pore"/>
    <property type="match status" value="1"/>
</dbReference>
<keyword evidence="3 6" id="KW-1133">Transmembrane helix</keyword>
<protein>
    <submittedName>
        <fullName evidence="9">CHRNN</fullName>
    </submittedName>
</protein>
<dbReference type="AlphaFoldDB" id="A0A7R8CSA6"/>
<dbReference type="OrthoDB" id="410315at2759"/>
<feature type="domain" description="Neurotransmitter-gated ion-channel ligand-binding" evidence="8">
    <location>
        <begin position="71"/>
        <end position="237"/>
    </location>
</feature>
<accession>A0A7R8CSA6</accession>
<dbReference type="PRINTS" id="PR00252">
    <property type="entry name" value="NRIONCHANNEL"/>
</dbReference>
<dbReference type="InterPro" id="IPR006202">
    <property type="entry name" value="Neur_chan_lig-bd"/>
</dbReference>
<dbReference type="GO" id="GO:0005230">
    <property type="term" value="F:extracellular ligand-gated monoatomic ion channel activity"/>
    <property type="evidence" value="ECO:0007669"/>
    <property type="project" value="InterPro"/>
</dbReference>
<dbReference type="Pfam" id="PF02931">
    <property type="entry name" value="Neur_chan_LBD"/>
    <property type="match status" value="1"/>
</dbReference>
<evidence type="ECO:0000313" key="10">
    <source>
        <dbReference type="Proteomes" id="UP000675881"/>
    </source>
</evidence>
<evidence type="ECO:0000256" key="3">
    <source>
        <dbReference type="ARBA" id="ARBA00022989"/>
    </source>
</evidence>
<dbReference type="InterPro" id="IPR006201">
    <property type="entry name" value="Neur_channel"/>
</dbReference>
<dbReference type="FunFam" id="2.70.170.10:FF:000028">
    <property type="entry name" value="AcetylCholine Receptor"/>
    <property type="match status" value="1"/>
</dbReference>
<feature type="signal peptide" evidence="7">
    <location>
        <begin position="1"/>
        <end position="23"/>
    </location>
</feature>
<dbReference type="GO" id="GO:0004888">
    <property type="term" value="F:transmembrane signaling receptor activity"/>
    <property type="evidence" value="ECO:0007669"/>
    <property type="project" value="InterPro"/>
</dbReference>
<dbReference type="InterPro" id="IPR036734">
    <property type="entry name" value="Neur_chan_lig-bd_sf"/>
</dbReference>
<feature type="transmembrane region" description="Helical" evidence="6">
    <location>
        <begin position="325"/>
        <end position="344"/>
    </location>
</feature>
<evidence type="ECO:0000256" key="2">
    <source>
        <dbReference type="ARBA" id="ARBA00022692"/>
    </source>
</evidence>
<keyword evidence="4 6" id="KW-0472">Membrane</keyword>
<dbReference type="SUPFAM" id="SSF63712">
    <property type="entry name" value="Nicotinic receptor ligand binding domain-like"/>
    <property type="match status" value="1"/>
</dbReference>
<feature type="compositionally biased region" description="Low complexity" evidence="5">
    <location>
        <begin position="40"/>
        <end position="56"/>
    </location>
</feature>
<dbReference type="Proteomes" id="UP000675881">
    <property type="component" value="Chromosome 4"/>
</dbReference>
<dbReference type="Gene3D" id="2.70.170.10">
    <property type="entry name" value="Neurotransmitter-gated ion-channel ligand-binding domain"/>
    <property type="match status" value="1"/>
</dbReference>
<sequence>MRIVVTWSLLLFTFGTAFHAVCSLSVNEIKSVTHDKEPSETTQVVTPSTTTGSPKSPNKKLNTRVFSARHRLRNVLLEKYDKEVHPVSNHSDTVVVSVGMSLIHLDINELKSTMDVDAWMRFTWIDEYLSWDPSDYENLTKIHFSEDEIWQPDILPYNNANPESLNPYHKTSFLVHHTGDVLWVPPVHLKAFCRLDLKMWPLDTQTCSLKFGSWTSHANQIDLALFKNATVVEKNRFLYKGQRMGCFEYNSSQKFRQLCRTSRYLCGYNFFLQHETHIAILQIRYNITMSSHHVDVYLLIWTTFQFTRKTILKWNCIHLPILVKFYSNTVVLIGAAIVINVIVLNMTQVRKHVYPPKFLRIIFAGPLGKCLCLDHYRHQISSTHTRLQVNNELIDMAESEQPPDLSQRRTISSNDGLTRINSMEEDENDYIFSGNDIMGEWILVAAGIEKICLFTYALSFSIVTYSYS</sequence>
<evidence type="ECO:0000256" key="7">
    <source>
        <dbReference type="SAM" id="SignalP"/>
    </source>
</evidence>
<dbReference type="InterPro" id="IPR036719">
    <property type="entry name" value="Neuro-gated_channel_TM_sf"/>
</dbReference>